<name>A0ACB9F6A3_CICIN</name>
<evidence type="ECO:0000313" key="2">
    <source>
        <dbReference type="Proteomes" id="UP001055811"/>
    </source>
</evidence>
<gene>
    <name evidence="1" type="ORF">L2E82_16480</name>
</gene>
<organism evidence="1 2">
    <name type="scientific">Cichorium intybus</name>
    <name type="common">Chicory</name>
    <dbReference type="NCBI Taxonomy" id="13427"/>
    <lineage>
        <taxon>Eukaryota</taxon>
        <taxon>Viridiplantae</taxon>
        <taxon>Streptophyta</taxon>
        <taxon>Embryophyta</taxon>
        <taxon>Tracheophyta</taxon>
        <taxon>Spermatophyta</taxon>
        <taxon>Magnoliopsida</taxon>
        <taxon>eudicotyledons</taxon>
        <taxon>Gunneridae</taxon>
        <taxon>Pentapetalae</taxon>
        <taxon>asterids</taxon>
        <taxon>campanulids</taxon>
        <taxon>Asterales</taxon>
        <taxon>Asteraceae</taxon>
        <taxon>Cichorioideae</taxon>
        <taxon>Cichorieae</taxon>
        <taxon>Cichoriinae</taxon>
        <taxon>Cichorium</taxon>
    </lineage>
</organism>
<accession>A0ACB9F6A3</accession>
<dbReference type="EMBL" id="CM042011">
    <property type="protein sequence ID" value="KAI3766423.1"/>
    <property type="molecule type" value="Genomic_DNA"/>
</dbReference>
<evidence type="ECO:0000313" key="1">
    <source>
        <dbReference type="EMBL" id="KAI3766423.1"/>
    </source>
</evidence>
<reference evidence="2" key="1">
    <citation type="journal article" date="2022" name="Mol. Ecol. Resour.">
        <title>The genomes of chicory, endive, great burdock and yacon provide insights into Asteraceae palaeo-polyploidization history and plant inulin production.</title>
        <authorList>
            <person name="Fan W."/>
            <person name="Wang S."/>
            <person name="Wang H."/>
            <person name="Wang A."/>
            <person name="Jiang F."/>
            <person name="Liu H."/>
            <person name="Zhao H."/>
            <person name="Xu D."/>
            <person name="Zhang Y."/>
        </authorList>
    </citation>
    <scope>NUCLEOTIDE SEQUENCE [LARGE SCALE GENOMIC DNA]</scope>
    <source>
        <strain evidence="2">cv. Punajuju</strain>
    </source>
</reference>
<proteinExistence type="predicted"/>
<comment type="caution">
    <text evidence="1">The sequence shown here is derived from an EMBL/GenBank/DDBJ whole genome shotgun (WGS) entry which is preliminary data.</text>
</comment>
<sequence length="75" mass="8479">MRANIDPSCSMHYKCKAALGCNGQYQSREYAISHYPPPNHAAVHASNTAPTDPIICLRIFIVFHCSSDYYIFQLE</sequence>
<protein>
    <submittedName>
        <fullName evidence="1">Uncharacterized protein</fullName>
    </submittedName>
</protein>
<dbReference type="Proteomes" id="UP001055811">
    <property type="component" value="Linkage Group LG03"/>
</dbReference>
<keyword evidence="2" id="KW-1185">Reference proteome</keyword>
<reference evidence="1 2" key="2">
    <citation type="journal article" date="2022" name="Mol. Ecol. Resour.">
        <title>The genomes of chicory, endive, great burdock and yacon provide insights into Asteraceae paleo-polyploidization history and plant inulin production.</title>
        <authorList>
            <person name="Fan W."/>
            <person name="Wang S."/>
            <person name="Wang H."/>
            <person name="Wang A."/>
            <person name="Jiang F."/>
            <person name="Liu H."/>
            <person name="Zhao H."/>
            <person name="Xu D."/>
            <person name="Zhang Y."/>
        </authorList>
    </citation>
    <scope>NUCLEOTIDE SEQUENCE [LARGE SCALE GENOMIC DNA]</scope>
    <source>
        <strain evidence="2">cv. Punajuju</strain>
        <tissue evidence="1">Leaves</tissue>
    </source>
</reference>